<proteinExistence type="predicted"/>
<keyword evidence="2" id="KW-1185">Reference proteome</keyword>
<reference evidence="1" key="1">
    <citation type="submission" date="2019-05" db="EMBL/GenBank/DDBJ databases">
        <title>Annotation for the trematode Fasciolopsis buski.</title>
        <authorList>
            <person name="Choi Y.-J."/>
        </authorList>
    </citation>
    <scope>NUCLEOTIDE SEQUENCE</scope>
    <source>
        <strain evidence="1">HT</strain>
        <tissue evidence="1">Whole worm</tissue>
    </source>
</reference>
<evidence type="ECO:0000313" key="1">
    <source>
        <dbReference type="EMBL" id="KAA0200598.1"/>
    </source>
</evidence>
<name>A0A8E0SAN1_9TREM</name>
<sequence>MVGLKRTFLPINTKVYSADNLTYPAYEYRLPERVVLNTLTKHLIGVVTEQHFRILMRHYAHSDGTGKFREIAIGAQETHSGLLYFTLQSSYLGSLTLSNQVDGNPIQLVPFVLPTEEDEMPSCVSQATSSVMDDGELSSPIACGKDFQTTVHMESILLAQKYFGTIWRDASRLEDRLLHHVGVSSEKRFSFPIPGGFGYREPAYPSQCSSQFPMWFLITNKAIYLIYSNPVEPALLRVKRSVPVYEVPRYMQVLVLVTGRLVPELGDDETTGGQRRLLITSAWPGKRISLAVGLHDGFFDYYKQLPNYQREEVSSVESVNVFNLHMFAEILSVTRQNLDDSAPWQAIRSLGFQKQFL</sequence>
<organism evidence="1 2">
    <name type="scientific">Fasciolopsis buskii</name>
    <dbReference type="NCBI Taxonomy" id="27845"/>
    <lineage>
        <taxon>Eukaryota</taxon>
        <taxon>Metazoa</taxon>
        <taxon>Spiralia</taxon>
        <taxon>Lophotrochozoa</taxon>
        <taxon>Platyhelminthes</taxon>
        <taxon>Trematoda</taxon>
        <taxon>Digenea</taxon>
        <taxon>Plagiorchiida</taxon>
        <taxon>Echinostomata</taxon>
        <taxon>Echinostomatoidea</taxon>
        <taxon>Fasciolidae</taxon>
        <taxon>Fasciolopsis</taxon>
    </lineage>
</organism>
<protein>
    <submittedName>
        <fullName evidence="1">Uncharacterized protein</fullName>
    </submittedName>
</protein>
<dbReference type="Proteomes" id="UP000728185">
    <property type="component" value="Unassembled WGS sequence"/>
</dbReference>
<accession>A0A8E0SAN1</accession>
<comment type="caution">
    <text evidence="1">The sequence shown here is derived from an EMBL/GenBank/DDBJ whole genome shotgun (WGS) entry which is preliminary data.</text>
</comment>
<evidence type="ECO:0000313" key="2">
    <source>
        <dbReference type="Proteomes" id="UP000728185"/>
    </source>
</evidence>
<dbReference type="AlphaFoldDB" id="A0A8E0SAN1"/>
<gene>
    <name evidence="1" type="ORF">FBUS_00441</name>
</gene>
<dbReference type="EMBL" id="LUCM01000398">
    <property type="protein sequence ID" value="KAA0200598.1"/>
    <property type="molecule type" value="Genomic_DNA"/>
</dbReference>